<dbReference type="EC" id="3.1.1.-" evidence="4"/>
<keyword evidence="2" id="KW-0732">Signal</keyword>
<feature type="active site" description="Charge relay system" evidence="1">
    <location>
        <position position="419"/>
    </location>
</feature>
<dbReference type="STRING" id="1855912.LuPra_03250"/>
<dbReference type="Pfam" id="PF05448">
    <property type="entry name" value="AXE1"/>
    <property type="match status" value="1"/>
</dbReference>
<evidence type="ECO:0000313" key="4">
    <source>
        <dbReference type="EMBL" id="AMY10022.1"/>
    </source>
</evidence>
<dbReference type="KEGG" id="abac:LuPra_03250"/>
<reference evidence="4 5" key="1">
    <citation type="journal article" date="2016" name="Genome Announc.">
        <title>First Complete Genome Sequence of a Subdivision 6 Acidobacterium Strain.</title>
        <authorList>
            <person name="Huang S."/>
            <person name="Vieira S."/>
            <person name="Bunk B."/>
            <person name="Riedel T."/>
            <person name="Sproer C."/>
            <person name="Overmann J."/>
        </authorList>
    </citation>
    <scope>NUCLEOTIDE SEQUENCE [LARGE SCALE GENOMIC DNA]</scope>
    <source>
        <strain evidence="5">DSM 100886 HEG_-6_39</strain>
    </source>
</reference>
<dbReference type="EMBL" id="CP015136">
    <property type="protein sequence ID" value="AMY10022.1"/>
    <property type="molecule type" value="Genomic_DNA"/>
</dbReference>
<evidence type="ECO:0000259" key="3">
    <source>
        <dbReference type="Pfam" id="PF05448"/>
    </source>
</evidence>
<dbReference type="Proteomes" id="UP000076079">
    <property type="component" value="Chromosome"/>
</dbReference>
<feature type="signal peptide" evidence="2">
    <location>
        <begin position="1"/>
        <end position="22"/>
    </location>
</feature>
<keyword evidence="4" id="KW-0378">Hydrolase</keyword>
<protein>
    <submittedName>
        <fullName evidence="4">Acetyl esterase Axe7A</fullName>
        <ecNumber evidence="4">3.1.1.-</ecNumber>
    </submittedName>
</protein>
<evidence type="ECO:0000313" key="5">
    <source>
        <dbReference type="Proteomes" id="UP000076079"/>
    </source>
</evidence>
<dbReference type="InterPro" id="IPR008391">
    <property type="entry name" value="AXE1_dom"/>
</dbReference>
<sequence precursor="true">MLAPTLLLPLAGGLLQPARAGAQDLWTGTPEVLVTPVSPTWTYRVGAPATFTVAVRRDGHPLSGVAVTVRCGPEMLPPTLMKEVTSGATPVVVEAGTMNSPGFLRCIGTAQHEGRSYRGLGTAGFDPLTIAPTVTDPADFDAFWSEGKAQLAKIPIEMTRELLPSYGGPGIIVSHVSFQTVGLDPNGTATSRIYGILCEPSAPGKYPALLSVPGAGVRPYRGLLAPCQHGLITLQIGIHGLPVTLDPLVYTSLGAGSLSRYFMTNLEDRDRFFYRRVYLSTVRSNDVLTSLPNYDGVNLGVIGGSQGGALAIVTAALDPRVKVLSSTYPALADLTGYLNNRAGGWPHFFHPTRPGPKPTPEALRTLPYYDVVKFARRVKAPGIYTWGYNDETVPPTSIFSAYNVITAPKVWMLAVTTGHNTTPEQATRTDAWMEEALKTGHMPSTIPVPPPPTP</sequence>
<organism evidence="4 5">
    <name type="scientific">Luteitalea pratensis</name>
    <dbReference type="NCBI Taxonomy" id="1855912"/>
    <lineage>
        <taxon>Bacteria</taxon>
        <taxon>Pseudomonadati</taxon>
        <taxon>Acidobacteriota</taxon>
        <taxon>Vicinamibacteria</taxon>
        <taxon>Vicinamibacterales</taxon>
        <taxon>Vicinamibacteraceae</taxon>
        <taxon>Luteitalea</taxon>
    </lineage>
</organism>
<dbReference type="SUPFAM" id="SSF53474">
    <property type="entry name" value="alpha/beta-Hydrolases"/>
    <property type="match status" value="1"/>
</dbReference>
<dbReference type="PANTHER" id="PTHR40111">
    <property type="entry name" value="CEPHALOSPORIN-C DEACETYLASE"/>
    <property type="match status" value="1"/>
</dbReference>
<proteinExistence type="predicted"/>
<dbReference type="InterPro" id="IPR029058">
    <property type="entry name" value="AB_hydrolase_fold"/>
</dbReference>
<dbReference type="GO" id="GO:0052689">
    <property type="term" value="F:carboxylic ester hydrolase activity"/>
    <property type="evidence" value="ECO:0007669"/>
    <property type="project" value="TreeGrafter"/>
</dbReference>
<accession>A0A143PN53</accession>
<reference evidence="5" key="2">
    <citation type="submission" date="2016-04" db="EMBL/GenBank/DDBJ databases">
        <title>First Complete Genome Sequence of a Subdivision 6 Acidobacterium.</title>
        <authorList>
            <person name="Huang S."/>
            <person name="Vieira S."/>
            <person name="Bunk B."/>
            <person name="Riedel T."/>
            <person name="Sproeer C."/>
            <person name="Overmann J."/>
        </authorList>
    </citation>
    <scope>NUCLEOTIDE SEQUENCE [LARGE SCALE GENOMIC DNA]</scope>
    <source>
        <strain evidence="5">DSM 100886 HEG_-6_39</strain>
    </source>
</reference>
<feature type="chain" id="PRO_5007511762" evidence="2">
    <location>
        <begin position="23"/>
        <end position="454"/>
    </location>
</feature>
<feature type="domain" description="Acetyl xylan esterase" evidence="3">
    <location>
        <begin position="133"/>
        <end position="425"/>
    </location>
</feature>
<dbReference type="PANTHER" id="PTHR40111:SF1">
    <property type="entry name" value="CEPHALOSPORIN-C DEACETYLASE"/>
    <property type="match status" value="1"/>
</dbReference>
<evidence type="ECO:0000256" key="1">
    <source>
        <dbReference type="PIRSR" id="PIRSR639069-1"/>
    </source>
</evidence>
<name>A0A143PN53_LUTPR</name>
<dbReference type="OrthoDB" id="3668964at2"/>
<feature type="active site" description="Nucleophile" evidence="1">
    <location>
        <position position="305"/>
    </location>
</feature>
<dbReference type="AlphaFoldDB" id="A0A143PN53"/>
<dbReference type="GO" id="GO:0005976">
    <property type="term" value="P:polysaccharide metabolic process"/>
    <property type="evidence" value="ECO:0007669"/>
    <property type="project" value="TreeGrafter"/>
</dbReference>
<keyword evidence="5" id="KW-1185">Reference proteome</keyword>
<dbReference type="Gene3D" id="3.40.50.1820">
    <property type="entry name" value="alpha/beta hydrolase"/>
    <property type="match status" value="1"/>
</dbReference>
<gene>
    <name evidence="4" type="primary">axe7A</name>
    <name evidence="4" type="ORF">LuPra_03250</name>
</gene>
<feature type="active site" description="Charge relay system" evidence="1">
    <location>
        <position position="390"/>
    </location>
</feature>
<dbReference type="PATRIC" id="fig|1813736.3.peg.3456"/>
<evidence type="ECO:0000256" key="2">
    <source>
        <dbReference type="SAM" id="SignalP"/>
    </source>
</evidence>
<dbReference type="InterPro" id="IPR039069">
    <property type="entry name" value="CE7"/>
</dbReference>